<gene>
    <name evidence="1" type="ORF">MSBRM_3013</name>
</gene>
<dbReference type="GeneID" id="24846336"/>
<dbReference type="STRING" id="1434108.MSBRM_3013"/>
<dbReference type="AlphaFoldDB" id="A0A0E3LP71"/>
<reference evidence="1 2" key="1">
    <citation type="submission" date="2014-07" db="EMBL/GenBank/DDBJ databases">
        <title>Methanogenic archaea and the global carbon cycle.</title>
        <authorList>
            <person name="Henriksen J.R."/>
            <person name="Luke J."/>
            <person name="Reinhart S."/>
            <person name="Benedict M.N."/>
            <person name="Youngblut N.D."/>
            <person name="Metcalf M.E."/>
            <person name="Whitaker R.J."/>
            <person name="Metcalf W.W."/>
        </authorList>
    </citation>
    <scope>NUCLEOTIDE SEQUENCE [LARGE SCALE GENOMIC DNA]</scope>
    <source>
        <strain evidence="1 2">MS</strain>
    </source>
</reference>
<dbReference type="RefSeq" id="WP_052712927.1">
    <property type="nucleotide sequence ID" value="NZ_CP009528.1"/>
</dbReference>
<protein>
    <submittedName>
        <fullName evidence="1">Uncharacterized protein</fullName>
    </submittedName>
</protein>
<evidence type="ECO:0000313" key="2">
    <source>
        <dbReference type="Proteomes" id="UP000033033"/>
    </source>
</evidence>
<sequence length="213" mass="23902">MPNKKVIEHIGIHSTNTTDKTFICPNRCGISVCGDASIFGMPITSYIQSFIREKINTKKKVDEIPDMLIKYFRSFDPIPDATFLVAGYNKIEGTFKQSLYNVRIIDSIKEKIDTNTQGASWAGEALVLSRLLQPVSLKNNDGSYTDLPAQTILWNFFTLQDAIDFAKYAVETTINTMRFQNVVETVGNPIDILVIQPEKDPFWISKKGLGIGV</sequence>
<name>A0A0E3LP71_METBA</name>
<keyword evidence="2" id="KW-1185">Reference proteome</keyword>
<proteinExistence type="predicted"/>
<dbReference type="PATRIC" id="fig|1434108.4.peg.3836"/>
<dbReference type="EMBL" id="CP009528">
    <property type="protein sequence ID" value="AKB56011.1"/>
    <property type="molecule type" value="Genomic_DNA"/>
</dbReference>
<dbReference type="HOGENOM" id="CLU_091231_0_0_2"/>
<dbReference type="KEGG" id="mby:MSBRM_3013"/>
<organism evidence="1 2">
    <name type="scientific">Methanosarcina barkeri MS</name>
    <dbReference type="NCBI Taxonomy" id="1434108"/>
    <lineage>
        <taxon>Archaea</taxon>
        <taxon>Methanobacteriati</taxon>
        <taxon>Methanobacteriota</taxon>
        <taxon>Stenosarchaea group</taxon>
        <taxon>Methanomicrobia</taxon>
        <taxon>Methanosarcinales</taxon>
        <taxon>Methanosarcinaceae</taxon>
        <taxon>Methanosarcina</taxon>
    </lineage>
</organism>
<dbReference type="Proteomes" id="UP000033033">
    <property type="component" value="Chromosome"/>
</dbReference>
<evidence type="ECO:0000313" key="1">
    <source>
        <dbReference type="EMBL" id="AKB56011.1"/>
    </source>
</evidence>
<accession>A0A0E3LP71</accession>